<dbReference type="Proteomes" id="UP000467841">
    <property type="component" value="Unassembled WGS sequence"/>
</dbReference>
<evidence type="ECO:0000313" key="5">
    <source>
        <dbReference type="EMBL" id="CAA7034962.1"/>
    </source>
</evidence>
<dbReference type="AlphaFoldDB" id="A0A6D2J4X4"/>
<dbReference type="OrthoDB" id="4507at2759"/>
<feature type="signal peptide" evidence="3">
    <location>
        <begin position="1"/>
        <end position="24"/>
    </location>
</feature>
<sequence>MGRLRESLPVILLLFALLLRPSLSQVLGESESIRSLMEEVEVGGNAPEIHCSRQRSRAAWQIIQDYLTPFVERERYQIPKNCRLHPENDLYRDQEEHKTHVDIYEWKCGYCKKSFNEEKFLDQHFDTRHYNLLNTTHTKCLADLCGALHCDFVLSSKKAKSKCNTAAVAKNRHLCESVANSCFPVSQGPSASRLHEHFLRQFCDAHTCTGSNKPFPKGGKKSSGVFYLAISILTLMLLPLFYLLVFLYQREKRTGTQDLREIRAKCVKIRDWFVESQIFNVASPSKTFPHLVLILKSDTLWIECYFGVLKPVAVDIRKVSKDK</sequence>
<reference evidence="5" key="1">
    <citation type="submission" date="2020-01" db="EMBL/GenBank/DDBJ databases">
        <authorList>
            <person name="Mishra B."/>
        </authorList>
    </citation>
    <scope>NUCLEOTIDE SEQUENCE [LARGE SCALE GENOMIC DNA]</scope>
</reference>
<feature type="chain" id="PRO_5025354967" description="C2H2-type domain-containing protein" evidence="3">
    <location>
        <begin position="25"/>
        <end position="323"/>
    </location>
</feature>
<dbReference type="InterPro" id="IPR013087">
    <property type="entry name" value="Znf_C2H2_type"/>
</dbReference>
<evidence type="ECO:0000313" key="6">
    <source>
        <dbReference type="Proteomes" id="UP000467841"/>
    </source>
</evidence>
<proteinExistence type="predicted"/>
<keyword evidence="1" id="KW-0479">Metal-binding</keyword>
<keyword evidence="2" id="KW-1133">Transmembrane helix</keyword>
<dbReference type="PANTHER" id="PTHR21385">
    <property type="entry name" value="ZINC FINGER PROTEIN-RELATED"/>
    <property type="match status" value="1"/>
</dbReference>
<dbReference type="PROSITE" id="PS50157">
    <property type="entry name" value="ZINC_FINGER_C2H2_2"/>
    <property type="match status" value="1"/>
</dbReference>
<evidence type="ECO:0000256" key="1">
    <source>
        <dbReference type="PROSITE-ProRule" id="PRU00042"/>
    </source>
</evidence>
<dbReference type="PROSITE" id="PS00028">
    <property type="entry name" value="ZINC_FINGER_C2H2_1"/>
    <property type="match status" value="1"/>
</dbReference>
<name>A0A6D2J4X4_9BRAS</name>
<evidence type="ECO:0000256" key="3">
    <source>
        <dbReference type="SAM" id="SignalP"/>
    </source>
</evidence>
<keyword evidence="1" id="KW-0862">Zinc</keyword>
<feature type="domain" description="C2H2-type" evidence="4">
    <location>
        <begin position="106"/>
        <end position="129"/>
    </location>
</feature>
<keyword evidence="2" id="KW-0472">Membrane</keyword>
<dbReference type="PANTHER" id="PTHR21385:SF0">
    <property type="entry name" value="RE51073P"/>
    <property type="match status" value="1"/>
</dbReference>
<dbReference type="EMBL" id="CACVBM020001151">
    <property type="protein sequence ID" value="CAA7034962.1"/>
    <property type="molecule type" value="Genomic_DNA"/>
</dbReference>
<feature type="transmembrane region" description="Helical" evidence="2">
    <location>
        <begin position="225"/>
        <end position="248"/>
    </location>
</feature>
<accession>A0A6D2J4X4</accession>
<comment type="caution">
    <text evidence="5">The sequence shown here is derived from an EMBL/GenBank/DDBJ whole genome shotgun (WGS) entry which is preliminary data.</text>
</comment>
<dbReference type="GO" id="GO:0000976">
    <property type="term" value="F:transcription cis-regulatory region binding"/>
    <property type="evidence" value="ECO:0007669"/>
    <property type="project" value="TreeGrafter"/>
</dbReference>
<keyword evidence="2" id="KW-0812">Transmembrane</keyword>
<dbReference type="GO" id="GO:0008270">
    <property type="term" value="F:zinc ion binding"/>
    <property type="evidence" value="ECO:0007669"/>
    <property type="project" value="UniProtKB-KW"/>
</dbReference>
<organism evidence="5 6">
    <name type="scientific">Microthlaspi erraticum</name>
    <dbReference type="NCBI Taxonomy" id="1685480"/>
    <lineage>
        <taxon>Eukaryota</taxon>
        <taxon>Viridiplantae</taxon>
        <taxon>Streptophyta</taxon>
        <taxon>Embryophyta</taxon>
        <taxon>Tracheophyta</taxon>
        <taxon>Spermatophyta</taxon>
        <taxon>Magnoliopsida</taxon>
        <taxon>eudicotyledons</taxon>
        <taxon>Gunneridae</taxon>
        <taxon>Pentapetalae</taxon>
        <taxon>rosids</taxon>
        <taxon>malvids</taxon>
        <taxon>Brassicales</taxon>
        <taxon>Brassicaceae</taxon>
        <taxon>Coluteocarpeae</taxon>
        <taxon>Microthlaspi</taxon>
    </lineage>
</organism>
<evidence type="ECO:0000256" key="2">
    <source>
        <dbReference type="SAM" id="Phobius"/>
    </source>
</evidence>
<keyword evidence="6" id="KW-1185">Reference proteome</keyword>
<protein>
    <recommendedName>
        <fullName evidence="4">C2H2-type domain-containing protein</fullName>
    </recommendedName>
</protein>
<keyword evidence="1" id="KW-0863">Zinc-finger</keyword>
<keyword evidence="3" id="KW-0732">Signal</keyword>
<evidence type="ECO:0000259" key="4">
    <source>
        <dbReference type="PROSITE" id="PS50157"/>
    </source>
</evidence>
<gene>
    <name evidence="5" type="ORF">MERR_LOCUS22197</name>
</gene>